<dbReference type="PANTHER" id="PTHR23076">
    <property type="entry name" value="METALLOPROTEASE M41 FTSH"/>
    <property type="match status" value="1"/>
</dbReference>
<feature type="compositionally biased region" description="Acidic residues" evidence="1">
    <location>
        <begin position="16"/>
        <end position="26"/>
    </location>
</feature>
<proteinExistence type="predicted"/>
<dbReference type="GO" id="GO:0005524">
    <property type="term" value="F:ATP binding"/>
    <property type="evidence" value="ECO:0007669"/>
    <property type="project" value="InterPro"/>
</dbReference>
<dbReference type="GO" id="GO:0005886">
    <property type="term" value="C:plasma membrane"/>
    <property type="evidence" value="ECO:0007669"/>
    <property type="project" value="TreeGrafter"/>
</dbReference>
<dbReference type="GO" id="GO:0016887">
    <property type="term" value="F:ATP hydrolysis activity"/>
    <property type="evidence" value="ECO:0007669"/>
    <property type="project" value="InterPro"/>
</dbReference>
<name>A0A5N7MR49_9HYPH</name>
<dbReference type="Gene3D" id="1.20.58.760">
    <property type="entry name" value="Peptidase M41"/>
    <property type="match status" value="1"/>
</dbReference>
<comment type="caution">
    <text evidence="3">The sequence shown here is derived from an EMBL/GenBank/DDBJ whole genome shotgun (WGS) entry which is preliminary data.</text>
</comment>
<evidence type="ECO:0000313" key="4">
    <source>
        <dbReference type="Proteomes" id="UP000403266"/>
    </source>
</evidence>
<dbReference type="Gene3D" id="1.10.8.60">
    <property type="match status" value="1"/>
</dbReference>
<organism evidence="3 4">
    <name type="scientific">Microvirga tunisiensis</name>
    <dbReference type="NCBI Taxonomy" id="2108360"/>
    <lineage>
        <taxon>Bacteria</taxon>
        <taxon>Pseudomonadati</taxon>
        <taxon>Pseudomonadota</taxon>
        <taxon>Alphaproteobacteria</taxon>
        <taxon>Hyphomicrobiales</taxon>
        <taxon>Methylobacteriaceae</taxon>
        <taxon>Microvirga</taxon>
    </lineage>
</organism>
<dbReference type="SMART" id="SM00382">
    <property type="entry name" value="AAA"/>
    <property type="match status" value="1"/>
</dbReference>
<dbReference type="SUPFAM" id="SSF140990">
    <property type="entry name" value="FtsH protease domain-like"/>
    <property type="match status" value="1"/>
</dbReference>
<feature type="region of interest" description="Disordered" evidence="1">
    <location>
        <begin position="1"/>
        <end position="38"/>
    </location>
</feature>
<dbReference type="InterPro" id="IPR003593">
    <property type="entry name" value="AAA+_ATPase"/>
</dbReference>
<dbReference type="PRINTS" id="PR00830">
    <property type="entry name" value="ENDOLAPTASE"/>
</dbReference>
<dbReference type="Proteomes" id="UP000403266">
    <property type="component" value="Unassembled WGS sequence"/>
</dbReference>
<dbReference type="CDD" id="cd19481">
    <property type="entry name" value="RecA-like_protease"/>
    <property type="match status" value="1"/>
</dbReference>
<evidence type="ECO:0000259" key="2">
    <source>
        <dbReference type="SMART" id="SM00382"/>
    </source>
</evidence>
<gene>
    <name evidence="3" type="ORF">FS320_28350</name>
</gene>
<dbReference type="SUPFAM" id="SSF52540">
    <property type="entry name" value="P-loop containing nucleoside triphosphate hydrolases"/>
    <property type="match status" value="1"/>
</dbReference>
<dbReference type="GO" id="GO:0006508">
    <property type="term" value="P:proteolysis"/>
    <property type="evidence" value="ECO:0007669"/>
    <property type="project" value="InterPro"/>
</dbReference>
<dbReference type="InterPro" id="IPR000642">
    <property type="entry name" value="Peptidase_M41"/>
</dbReference>
<dbReference type="GO" id="GO:0030163">
    <property type="term" value="P:protein catabolic process"/>
    <property type="evidence" value="ECO:0007669"/>
    <property type="project" value="TreeGrafter"/>
</dbReference>
<evidence type="ECO:0000256" key="1">
    <source>
        <dbReference type="SAM" id="MobiDB-lite"/>
    </source>
</evidence>
<dbReference type="RefSeq" id="WP_152715608.1">
    <property type="nucleotide sequence ID" value="NZ_VOSJ01000150.1"/>
</dbReference>
<evidence type="ECO:0000313" key="3">
    <source>
        <dbReference type="EMBL" id="MPR28929.1"/>
    </source>
</evidence>
<dbReference type="AlphaFoldDB" id="A0A5N7MR49"/>
<dbReference type="OrthoDB" id="9809379at2"/>
<dbReference type="Pfam" id="PF01434">
    <property type="entry name" value="Peptidase_M41"/>
    <property type="match status" value="1"/>
</dbReference>
<dbReference type="InterPro" id="IPR027417">
    <property type="entry name" value="P-loop_NTPase"/>
</dbReference>
<dbReference type="InterPro" id="IPR037219">
    <property type="entry name" value="Peptidase_M41-like"/>
</dbReference>
<protein>
    <submittedName>
        <fullName evidence="3">AAA family ATPase</fullName>
    </submittedName>
</protein>
<dbReference type="PANTHER" id="PTHR23076:SF97">
    <property type="entry name" value="ATP-DEPENDENT ZINC METALLOPROTEASE YME1L1"/>
    <property type="match status" value="1"/>
</dbReference>
<dbReference type="EMBL" id="VOSK01000183">
    <property type="protein sequence ID" value="MPR28929.1"/>
    <property type="molecule type" value="Genomic_DNA"/>
</dbReference>
<dbReference type="Gene3D" id="3.40.50.300">
    <property type="entry name" value="P-loop containing nucleotide triphosphate hydrolases"/>
    <property type="match status" value="1"/>
</dbReference>
<accession>A0A5N7MR49</accession>
<keyword evidence="4" id="KW-1185">Reference proteome</keyword>
<dbReference type="GO" id="GO:0004176">
    <property type="term" value="F:ATP-dependent peptidase activity"/>
    <property type="evidence" value="ECO:0007669"/>
    <property type="project" value="InterPro"/>
</dbReference>
<reference evidence="3 4" key="1">
    <citation type="journal article" date="2019" name="Syst. Appl. Microbiol.">
        <title>Microvirga tunisiensis sp. nov., a root nodule symbiotic bacterium isolated from Lupinus micranthus and L. luteus grown in Northern Tunisia.</title>
        <authorList>
            <person name="Msaddak A."/>
            <person name="Rejili M."/>
            <person name="Duran D."/>
            <person name="Mars M."/>
            <person name="Palacios J.M."/>
            <person name="Ruiz-Argueso T."/>
            <person name="Rey L."/>
            <person name="Imperial J."/>
        </authorList>
    </citation>
    <scope>NUCLEOTIDE SEQUENCE [LARGE SCALE GENOMIC DNA]</scope>
    <source>
        <strain evidence="3 4">Lmie10</strain>
    </source>
</reference>
<dbReference type="GO" id="GO:0004222">
    <property type="term" value="F:metalloendopeptidase activity"/>
    <property type="evidence" value="ECO:0007669"/>
    <property type="project" value="InterPro"/>
</dbReference>
<feature type="domain" description="AAA+ ATPase" evidence="2">
    <location>
        <begin position="269"/>
        <end position="412"/>
    </location>
</feature>
<sequence length="689" mass="71940">MSTQSSLDHHSSASVDDVDLEPDDTGGDPASPAPVRHTDLRSMINSAQRHSLRDLLVIPMLKQALGSALVRQLKRGDSTLALVIAVPSPAWVAPLSEALTRLAFQGLMIIGPSERLQRADEAARRAEEAAKALSKGVSVIGIAVTPSQELSKVLLGAADAVVTVPPPDATLANRAIRRFTRKGQAEALSARDLAGLDWPDFVAAFRRGSSRQEIARRLARAAAARSSVSFAENGPPLSALTGYGPALEWAQALVHEIDAMRAGHAPVAVLESALLAGPPGTGKTLLAQALAREAGLPLVTSSVAAWFSASDGHLGAVIREQANFFASLRANRPCVGFLDEIDALPSRLGLGGSRNADFWTPLITGVLLNVDQLRQACPDVIFLAATNHPERVDPALRRPGRLDRVFEIAPPDVAGLTGILRAHLRAELAGADLSSVAQLLLGRVGAAAVQVVHAARRRARLAGRALTLEDLLAEASPPEPRSLAELKACAIHEAGHAVVALALGRTLQGVSLQLAGASGGMTRIEHPGFIPTRSVIEDTVVIGLAGRAADIVLGSGASAGAVGDLAIATRELSALHASFGLGRTLLHRAEAEDASALVRLDGRFAQSIEADLRRLLDRAITIVTKHQSAVLAVAEWLLARRALSGAQVQALLETHSLSAAATYDVPAGAARTDSVDALDSGHEGIILPS</sequence>
<dbReference type="InterPro" id="IPR003959">
    <property type="entry name" value="ATPase_AAA_core"/>
</dbReference>
<dbReference type="Pfam" id="PF00004">
    <property type="entry name" value="AAA"/>
    <property type="match status" value="1"/>
</dbReference>